<organism evidence="1 2">
    <name type="scientific">Vairimorpha ceranae</name>
    <dbReference type="NCBI Taxonomy" id="40302"/>
    <lineage>
        <taxon>Eukaryota</taxon>
        <taxon>Fungi</taxon>
        <taxon>Fungi incertae sedis</taxon>
        <taxon>Microsporidia</taxon>
        <taxon>Nosematidae</taxon>
        <taxon>Vairimorpha</taxon>
    </lineage>
</organism>
<evidence type="ECO:0000313" key="1">
    <source>
        <dbReference type="EMBL" id="KKO74076.1"/>
    </source>
</evidence>
<reference evidence="1 2" key="1">
    <citation type="journal article" date="2015" name="Environ. Microbiol.">
        <title>Genome analyses suggest the presence of polyploidy and recent human-driven expansions in eight global populations of the honeybee pathogen Nosema ceranae.</title>
        <authorList>
            <person name="Pelin A."/>
            <person name="Selman M."/>
            <person name="Aris-Brosou S."/>
            <person name="Farinelli L."/>
            <person name="Corradi N."/>
        </authorList>
    </citation>
    <scope>NUCLEOTIDE SEQUENCE [LARGE SCALE GENOMIC DNA]</scope>
    <source>
        <strain evidence="1 2">PA08 1199</strain>
    </source>
</reference>
<dbReference type="OrthoDB" id="2198688at2759"/>
<dbReference type="VEuPathDB" id="MicrosporidiaDB:G9O61_00g009660"/>
<evidence type="ECO:0000313" key="2">
    <source>
        <dbReference type="Proteomes" id="UP000034350"/>
    </source>
</evidence>
<evidence type="ECO:0008006" key="3">
    <source>
        <dbReference type="Google" id="ProtNLM"/>
    </source>
</evidence>
<sequence length="85" mass="9610">MNSQLDNKPFDMATATKIVTVFTGEEDEDICTWIRDLLLVAEVNEWTEDNIFRVTILCLQGKARSWAAQILKGKMSGLTLDALFD</sequence>
<protein>
    <recommendedName>
        <fullName evidence="3">Retrotransposon gag domain-containing protein</fullName>
    </recommendedName>
</protein>
<keyword evidence="2" id="KW-1185">Reference proteome</keyword>
<dbReference type="EMBL" id="JPQZ01000123">
    <property type="protein sequence ID" value="KKO74076.1"/>
    <property type="molecule type" value="Genomic_DNA"/>
</dbReference>
<dbReference type="Proteomes" id="UP000034350">
    <property type="component" value="Unassembled WGS sequence"/>
</dbReference>
<dbReference type="AlphaFoldDB" id="A0A0F9W8N8"/>
<gene>
    <name evidence="1" type="ORF">AAJ76_1230004785</name>
</gene>
<comment type="caution">
    <text evidence="1">The sequence shown here is derived from an EMBL/GenBank/DDBJ whole genome shotgun (WGS) entry which is preliminary data.</text>
</comment>
<dbReference type="GeneID" id="36318798"/>
<proteinExistence type="predicted"/>
<accession>A0A0F9W8N8</accession>
<name>A0A0F9W8N8_9MICR</name>
<dbReference type="RefSeq" id="XP_024329818.1">
    <property type="nucleotide sequence ID" value="XM_024473900.1"/>
</dbReference>
<dbReference type="VEuPathDB" id="MicrosporidiaDB:AAJ76_1230004785"/>